<dbReference type="PIR" id="T27807">
    <property type="entry name" value="T27807"/>
</dbReference>
<dbReference type="GO" id="GO:0010628">
    <property type="term" value="P:positive regulation of gene expression"/>
    <property type="evidence" value="ECO:0000315"/>
    <property type="project" value="UniProtKB"/>
</dbReference>
<dbReference type="EMBL" id="BX284601">
    <property type="protein sequence ID" value="CAB03514.2"/>
    <property type="molecule type" value="Genomic_DNA"/>
</dbReference>
<dbReference type="GO" id="GO:0016525">
    <property type="term" value="P:negative regulation of angiogenesis"/>
    <property type="evidence" value="ECO:0000318"/>
    <property type="project" value="GO_Central"/>
</dbReference>
<dbReference type="PaxDb" id="6239-ZK265.1a"/>
<dbReference type="Proteomes" id="UP000001940">
    <property type="component" value="Chromosome I"/>
</dbReference>
<dbReference type="GO" id="GO:2000114">
    <property type="term" value="P:regulation of establishment of cell polarity"/>
    <property type="evidence" value="ECO:0000318"/>
    <property type="project" value="GO_Central"/>
</dbReference>
<accession>G5EDH0</accession>
<dbReference type="Pfam" id="PF12796">
    <property type="entry name" value="Ank_2"/>
    <property type="match status" value="1"/>
</dbReference>
<dbReference type="FunCoup" id="G5EDH0">
    <property type="interactions" value="2297"/>
</dbReference>
<evidence type="ECO:0000313" key="4">
    <source>
        <dbReference type="EMBL" id="CAB03514.2"/>
    </source>
</evidence>
<dbReference type="GeneID" id="191275"/>
<dbReference type="PANTHER" id="PTHR13283:SF11">
    <property type="entry name" value="KREV INTERACTION TRAPPED PROTEIN 1"/>
    <property type="match status" value="1"/>
</dbReference>
<dbReference type="PROSITE" id="PS50297">
    <property type="entry name" value="ANK_REP_REGION"/>
    <property type="match status" value="2"/>
</dbReference>
<dbReference type="OMA" id="WHGKVES"/>
<dbReference type="PROSITE" id="PS50088">
    <property type="entry name" value="ANK_REPEAT"/>
    <property type="match status" value="2"/>
</dbReference>
<evidence type="ECO:0000313" key="5">
    <source>
        <dbReference type="Proteomes" id="UP000001940"/>
    </source>
</evidence>
<organism evidence="4 5">
    <name type="scientific">Caenorhabditis elegans</name>
    <dbReference type="NCBI Taxonomy" id="6239"/>
    <lineage>
        <taxon>Eukaryota</taxon>
        <taxon>Metazoa</taxon>
        <taxon>Ecdysozoa</taxon>
        <taxon>Nematoda</taxon>
        <taxon>Chromadorea</taxon>
        <taxon>Rhabditida</taxon>
        <taxon>Rhabditina</taxon>
        <taxon>Rhabditomorpha</taxon>
        <taxon>Rhabditoidea</taxon>
        <taxon>Rhabditidae</taxon>
        <taxon>Peloderinae</taxon>
        <taxon>Caenorhabditis</taxon>
    </lineage>
</organism>
<reference evidence="4" key="2">
    <citation type="submission" date="2003-03" db="EMBL/GenBank/DDBJ databases">
        <authorList>
            <person name="Sulson J.E."/>
            <person name="Waterston R."/>
        </authorList>
    </citation>
    <scope>NUCLEOTIDE SEQUENCE</scope>
    <source>
        <strain evidence="4">Bristol N2</strain>
    </source>
</reference>
<dbReference type="InterPro" id="IPR051594">
    <property type="entry name" value="KRIT1/FRMD8"/>
</dbReference>
<feature type="repeat" description="ANK" evidence="1">
    <location>
        <begin position="334"/>
        <end position="356"/>
    </location>
</feature>
<evidence type="ECO:0000313" key="3">
    <source>
        <dbReference type="EMBL" id="ABD16184.1"/>
    </source>
</evidence>
<dbReference type="Pfam" id="PF00373">
    <property type="entry name" value="FERM_M"/>
    <property type="match status" value="1"/>
</dbReference>
<evidence type="ECO:0000259" key="2">
    <source>
        <dbReference type="PROSITE" id="PS50057"/>
    </source>
</evidence>
<dbReference type="RefSeq" id="NP_001021863.1">
    <property type="nucleotide sequence ID" value="NM_001026692.6"/>
</dbReference>
<reference evidence="4 5" key="1">
    <citation type="journal article" date="1998" name="Science">
        <title>Genome sequence of the nematode C. elegans: a platform for investigating biology.</title>
        <authorList>
            <consortium name="The C. elegans sequencing consortium"/>
            <person name="Sulson J.E."/>
            <person name="Waterston R."/>
        </authorList>
    </citation>
    <scope>NUCLEOTIDE SEQUENCE [LARGE SCALE GENOMIC DNA]</scope>
    <source>
        <strain evidence="4 5">Bristol N2</strain>
    </source>
</reference>
<evidence type="ECO:0000313" key="6">
    <source>
        <dbReference type="WormBase" id="ZK265.1a"/>
    </source>
</evidence>
<gene>
    <name evidence="4 6" type="primary">kri-1</name>
    <name evidence="4" type="ORF">CELE_ZK265.1</name>
    <name evidence="6" type="ORF">ZK265.1</name>
</gene>
<dbReference type="InterPro" id="IPR019748">
    <property type="entry name" value="FERM_central"/>
</dbReference>
<dbReference type="Gene3D" id="2.30.29.30">
    <property type="entry name" value="Pleckstrin-homology domain (PH domain)/Phosphotyrosine-binding domain (PTB)"/>
    <property type="match status" value="1"/>
</dbReference>
<reference evidence="4" key="4">
    <citation type="submission" date="2024-10" db="EMBL/GenBank/DDBJ databases">
        <authorList>
            <consortium name="WormBase Consortium"/>
            <person name="WormBase"/>
        </authorList>
    </citation>
    <scope>NUCLEOTIDE SEQUENCE</scope>
    <source>
        <strain evidence="4">Bristol N2</strain>
    </source>
</reference>
<dbReference type="Gene3D" id="3.30.70.2240">
    <property type="entry name" value="KRIT, N-terminal Nudix domain, NPxY motif-rich region"/>
    <property type="match status" value="1"/>
</dbReference>
<dbReference type="GO" id="GO:0016324">
    <property type="term" value="C:apical plasma membrane"/>
    <property type="evidence" value="ECO:0000314"/>
    <property type="project" value="WormBase"/>
</dbReference>
<keyword evidence="5" id="KW-1185">Reference proteome</keyword>
<dbReference type="GO" id="GO:0045454">
    <property type="term" value="P:cell redox homeostasis"/>
    <property type="evidence" value="ECO:0000318"/>
    <property type="project" value="GO_Central"/>
</dbReference>
<dbReference type="GO" id="GO:0005886">
    <property type="term" value="C:plasma membrane"/>
    <property type="evidence" value="ECO:0000318"/>
    <property type="project" value="GO_Central"/>
</dbReference>
<dbReference type="InterPro" id="IPR043058">
    <property type="entry name" value="NUDIX_sf"/>
</dbReference>
<feature type="domain" description="FERM" evidence="2">
    <location>
        <begin position="428"/>
        <end position="729"/>
    </location>
</feature>
<dbReference type="Bgee" id="WBGene00013955">
    <property type="expression patterns" value="Expressed in pharyngeal muscle cell (C elegans) and 3 other cell types or tissues"/>
</dbReference>
<dbReference type="SMR" id="G5EDH0"/>
<dbReference type="SUPFAM" id="SSF48403">
    <property type="entry name" value="Ankyrin repeat"/>
    <property type="match status" value="1"/>
</dbReference>
<protein>
    <submittedName>
        <fullName evidence="4">FERM domain-containing protein</fullName>
    </submittedName>
    <submittedName>
        <fullName evidence="3">Krev interaction trapped/cerebral cavernous malformation 1 isoform a</fullName>
    </submittedName>
</protein>
<dbReference type="InterPro" id="IPR057096">
    <property type="entry name" value="KRIT1_FRMD8_FERM_C"/>
</dbReference>
<proteinExistence type="evidence at transcript level"/>
<feature type="repeat" description="ANK" evidence="1">
    <location>
        <begin position="301"/>
        <end position="333"/>
    </location>
</feature>
<dbReference type="OrthoDB" id="194358at2759"/>
<dbReference type="InterPro" id="IPR000299">
    <property type="entry name" value="FERM_domain"/>
</dbReference>
<dbReference type="GO" id="GO:0005634">
    <property type="term" value="C:nucleus"/>
    <property type="evidence" value="ECO:0000314"/>
    <property type="project" value="WormBase"/>
</dbReference>
<dbReference type="Gene3D" id="1.25.40.20">
    <property type="entry name" value="Ankyrin repeat-containing domain"/>
    <property type="match status" value="1"/>
</dbReference>
<dbReference type="Pfam" id="PF00023">
    <property type="entry name" value="Ank"/>
    <property type="match status" value="1"/>
</dbReference>
<sequence>MAEVSVAIVRLKISALSDKAIPSAQDFEICVKEEPSTAKNFGPVKHDYNIKKRVTVGGHTIGADVFKLPNFSFEPSKVSTLEDMIHDYFKRTGNIIRRSVRIPLHDDLHQPSSSTKPFVGHVPGLSLVCVPVFNKESVEVANSRYENLQKMVNLCHNQPEMFDIHTKNMILILERWLIDSQTFDSYFLSHFFMKESSRTRIKTCVHNPAFIDLQEQCIRHMSHSVRSNVSSASADLDDRVHVANIAKIAMLRYNKFTISVINPAFNPNFASEDSSCVYFYPGIKQCRAQRAASSTSQDMRSRLYPLHKAAEDGNAEEIRRFLKIGMDSNLRDDDSWTPLHYACFHGHLEVVHELLNSPQMTAINAQNKGGATALQYAVINGNEYLVEILTSHASIDVNIQNNEGYRPIDYCGNHPAIQKILELQIFKSKINVDTSIGSFSIKSRSPEEATVGEVLDRLAEETQLNREQMNCFALFVYSESMSLQLQPDSLIDGKLKVDKWNTTIRKLVGDIPFETPRLKLKRNAYATARMEIVTKVDNNSFAWSTILDEAIHSYLAGHLIANSKEEITKFAAIVCRTMHGRDFKPSSKNLSNLYPQYMLDNHDRGKLADRLKAQLRKNETQNDMQLEAEFISMARGLVTYGASFFDVDVFTKKSMGTEQGLVGVNDHGLHIIFKKTWTVKNFRFDEFTASNKESKTLEIDAQRVRDSYYILVSTQMKFLTGILRKFQKS</sequence>
<dbReference type="GO" id="GO:0016327">
    <property type="term" value="C:apicolateral plasma membrane"/>
    <property type="evidence" value="ECO:0000314"/>
    <property type="project" value="WormBase"/>
</dbReference>
<dbReference type="AlphaFoldDB" id="G5EDH0"/>
<evidence type="ECO:0000256" key="1">
    <source>
        <dbReference type="PROSITE-ProRule" id="PRU00023"/>
    </source>
</evidence>
<dbReference type="CTD" id="191275"/>
<dbReference type="ExpressionAtlas" id="G5EDH0">
    <property type="expression patterns" value="baseline"/>
</dbReference>
<name>G5EDH0_CAEEL</name>
<dbReference type="STRING" id="6239.ZK265.1a.1"/>
<dbReference type="PeptideAtlas" id="G5EDH0"/>
<dbReference type="InterPro" id="IPR011993">
    <property type="entry name" value="PH-like_dom_sf"/>
</dbReference>
<dbReference type="WormBase" id="ZK265.1a">
    <property type="protein sequence ID" value="CE37865"/>
    <property type="gene ID" value="WBGene00013955"/>
    <property type="gene designation" value="kri-1"/>
</dbReference>
<dbReference type="SMART" id="SM00248">
    <property type="entry name" value="ANK"/>
    <property type="match status" value="3"/>
</dbReference>
<reference evidence="3" key="3">
    <citation type="journal article" date="2006" name="Cell">
        <title>Germ-cell loss extends C. elegans life span through regulation of DAF-16 by kri-1 and lipophilic-hormone signaling.</title>
        <authorList>
            <person name="Berman J.R."/>
            <person name="Kenyon C."/>
        </authorList>
    </citation>
    <scope>NUCLEOTIDE SEQUENCE</scope>
</reference>
<dbReference type="KEGG" id="cel:CELE_ZK265.1"/>
<dbReference type="PANTHER" id="PTHR13283">
    <property type="entry name" value="KREV INTERACTION TRAPPED 1-RELATED"/>
    <property type="match status" value="1"/>
</dbReference>
<dbReference type="Gene3D" id="3.10.20.90">
    <property type="entry name" value="Phosphatidylinositol 3-kinase Catalytic Subunit, Chain A, domain 1"/>
    <property type="match status" value="1"/>
</dbReference>
<dbReference type="InterPro" id="IPR002110">
    <property type="entry name" value="Ankyrin_rpt"/>
</dbReference>
<keyword evidence="1" id="KW-0040">ANK repeat</keyword>
<dbReference type="InterPro" id="IPR036770">
    <property type="entry name" value="Ankyrin_rpt-contain_sf"/>
</dbReference>
<dbReference type="AGR" id="WB:WBGene00013955"/>
<dbReference type="PROSITE" id="PS50057">
    <property type="entry name" value="FERM_3"/>
    <property type="match status" value="1"/>
</dbReference>
<dbReference type="Pfam" id="PF24522">
    <property type="entry name" value="KRIT1_FRMD8_FERM_C"/>
    <property type="match status" value="1"/>
</dbReference>
<dbReference type="eggNOG" id="KOG4335">
    <property type="taxonomic scope" value="Eukaryota"/>
</dbReference>
<dbReference type="EMBL" id="DQ372920">
    <property type="protein sequence ID" value="ABD16184.1"/>
    <property type="molecule type" value="mRNA"/>
</dbReference>